<dbReference type="InterPro" id="IPR002477">
    <property type="entry name" value="Peptidoglycan-bd-like"/>
</dbReference>
<evidence type="ECO:0000256" key="1">
    <source>
        <dbReference type="SAM" id="MobiDB-lite"/>
    </source>
</evidence>
<dbReference type="SUPFAM" id="SSF47090">
    <property type="entry name" value="PGBD-like"/>
    <property type="match status" value="2"/>
</dbReference>
<keyword evidence="2" id="KW-0472">Membrane</keyword>
<feature type="transmembrane region" description="Helical" evidence="2">
    <location>
        <begin position="42"/>
        <end position="62"/>
    </location>
</feature>
<keyword evidence="2" id="KW-0812">Transmembrane</keyword>
<reference evidence="4" key="1">
    <citation type="submission" date="2022-11" db="EMBL/GenBank/DDBJ databases">
        <title>Biodiversity and phylogenetic relationships of bacteria.</title>
        <authorList>
            <person name="Machado R.A.R."/>
            <person name="Bhat A."/>
            <person name="Loulou A."/>
            <person name="Kallel S."/>
        </authorList>
    </citation>
    <scope>NUCLEOTIDE SEQUENCE</scope>
    <source>
        <strain evidence="4">K-TC2</strain>
    </source>
</reference>
<evidence type="ECO:0000313" key="5">
    <source>
        <dbReference type="Proteomes" id="UP001144805"/>
    </source>
</evidence>
<keyword evidence="5" id="KW-1185">Reference proteome</keyword>
<feature type="region of interest" description="Disordered" evidence="1">
    <location>
        <begin position="109"/>
        <end position="145"/>
    </location>
</feature>
<name>A0A9X3IN26_9HYPH</name>
<feature type="compositionally biased region" description="Basic residues" evidence="1">
    <location>
        <begin position="9"/>
        <end position="19"/>
    </location>
</feature>
<accession>A0A9X3IN26</accession>
<feature type="compositionally biased region" description="Low complexity" evidence="1">
    <location>
        <begin position="127"/>
        <end position="145"/>
    </location>
</feature>
<dbReference type="InterPro" id="IPR036366">
    <property type="entry name" value="PGBDSf"/>
</dbReference>
<organism evidence="4 5">
    <name type="scientific">Kaistia nematophila</name>
    <dbReference type="NCBI Taxonomy" id="2994654"/>
    <lineage>
        <taxon>Bacteria</taxon>
        <taxon>Pseudomonadati</taxon>
        <taxon>Pseudomonadota</taxon>
        <taxon>Alphaproteobacteria</taxon>
        <taxon>Hyphomicrobiales</taxon>
        <taxon>Kaistiaceae</taxon>
        <taxon>Kaistia</taxon>
    </lineage>
</organism>
<dbReference type="InterPro" id="IPR036365">
    <property type="entry name" value="PGBD-like_sf"/>
</dbReference>
<proteinExistence type="predicted"/>
<dbReference type="AlphaFoldDB" id="A0A9X3IN26"/>
<feature type="region of interest" description="Disordered" evidence="1">
    <location>
        <begin position="1"/>
        <end position="25"/>
    </location>
</feature>
<feature type="domain" description="Peptidoglycan binding-like" evidence="3">
    <location>
        <begin position="153"/>
        <end position="206"/>
    </location>
</feature>
<gene>
    <name evidence="4" type="ORF">OSH07_23455</name>
</gene>
<feature type="domain" description="Peptidoglycan binding-like" evidence="3">
    <location>
        <begin position="235"/>
        <end position="288"/>
    </location>
</feature>
<protein>
    <submittedName>
        <fullName evidence="4">Peptidoglycan-binding protein</fullName>
    </submittedName>
</protein>
<keyword evidence="2" id="KW-1133">Transmembrane helix</keyword>
<dbReference type="RefSeq" id="WP_266341140.1">
    <property type="nucleotide sequence ID" value="NZ_JAPKNK010000015.1"/>
</dbReference>
<dbReference type="Gene3D" id="1.10.101.10">
    <property type="entry name" value="PGBD-like superfamily/PGBD"/>
    <property type="match status" value="2"/>
</dbReference>
<comment type="caution">
    <text evidence="4">The sequence shown here is derived from an EMBL/GenBank/DDBJ whole genome shotgun (WGS) entry which is preliminary data.</text>
</comment>
<sequence>MREREAPARRKRPSNRSRRPAPETESLIGRLADKIIENPGRAGGFALIAIAVTSIVSNAAFLQTRHHPDPLFVTRSVAESPAPAAAAASAPAATAPPVAETVSMPLPKSRVAATQASQPAPPPAPAKAPATAASTAPQQPAATAAQGHASLVGNLVADTQRALLDVGFYDGSVDGVLGPQTKAAISAFEKRIGLIPTGQPSPRLLSEMRRGRPRAAEIADPVSTGSITDPAGRARMKRVQQALNQIGYGPIETDGRGGGKTASAIRRFERDNGLPMTGAAGDAVIAKLVLIGAMDTL</sequence>
<evidence type="ECO:0000259" key="3">
    <source>
        <dbReference type="Pfam" id="PF01471"/>
    </source>
</evidence>
<dbReference type="Proteomes" id="UP001144805">
    <property type="component" value="Unassembled WGS sequence"/>
</dbReference>
<evidence type="ECO:0000256" key="2">
    <source>
        <dbReference type="SAM" id="Phobius"/>
    </source>
</evidence>
<dbReference type="EMBL" id="JAPKNK010000015">
    <property type="protein sequence ID" value="MCX5572178.1"/>
    <property type="molecule type" value="Genomic_DNA"/>
</dbReference>
<dbReference type="Pfam" id="PF01471">
    <property type="entry name" value="PG_binding_1"/>
    <property type="match status" value="2"/>
</dbReference>
<evidence type="ECO:0000313" key="4">
    <source>
        <dbReference type="EMBL" id="MCX5572178.1"/>
    </source>
</evidence>